<name>A0A9N9NAB7_9GLOM</name>
<keyword evidence="2" id="KW-1185">Reference proteome</keyword>
<sequence>MVNANEWLDKKIPADEREKSTALCVYRQICKCSNYHDNRYTHPTDEDQSNPGTAPQYHFYNVILEEELNLNDFVNLNELRIEGTGQDNDKVQKLTSLKVDNCTKLTKITINNTTLGYLSLGSKPKLQSANFAGNKWLNFCDNVLKNQVGKLTSLILTKDNSDIKLEAKKLESLVDSQKDILRNNSAYARKTIEITELEIQSNKLNKLTLKD</sequence>
<dbReference type="AlphaFoldDB" id="A0A9N9NAB7"/>
<gene>
    <name evidence="1" type="ORF">DERYTH_LOCUS13878</name>
</gene>
<reference evidence="1" key="1">
    <citation type="submission" date="2021-06" db="EMBL/GenBank/DDBJ databases">
        <authorList>
            <person name="Kallberg Y."/>
            <person name="Tangrot J."/>
            <person name="Rosling A."/>
        </authorList>
    </citation>
    <scope>NUCLEOTIDE SEQUENCE</scope>
    <source>
        <strain evidence="1">MA453B</strain>
    </source>
</reference>
<dbReference type="OrthoDB" id="2434658at2759"/>
<protein>
    <submittedName>
        <fullName evidence="1">4448_t:CDS:1</fullName>
    </submittedName>
</protein>
<comment type="caution">
    <text evidence="1">The sequence shown here is derived from an EMBL/GenBank/DDBJ whole genome shotgun (WGS) entry which is preliminary data.</text>
</comment>
<evidence type="ECO:0000313" key="1">
    <source>
        <dbReference type="EMBL" id="CAG8715120.1"/>
    </source>
</evidence>
<proteinExistence type="predicted"/>
<dbReference type="Proteomes" id="UP000789405">
    <property type="component" value="Unassembled WGS sequence"/>
</dbReference>
<evidence type="ECO:0000313" key="2">
    <source>
        <dbReference type="Proteomes" id="UP000789405"/>
    </source>
</evidence>
<organism evidence="1 2">
    <name type="scientific">Dentiscutata erythropus</name>
    <dbReference type="NCBI Taxonomy" id="1348616"/>
    <lineage>
        <taxon>Eukaryota</taxon>
        <taxon>Fungi</taxon>
        <taxon>Fungi incertae sedis</taxon>
        <taxon>Mucoromycota</taxon>
        <taxon>Glomeromycotina</taxon>
        <taxon>Glomeromycetes</taxon>
        <taxon>Diversisporales</taxon>
        <taxon>Gigasporaceae</taxon>
        <taxon>Dentiscutata</taxon>
    </lineage>
</organism>
<dbReference type="EMBL" id="CAJVPY010010071">
    <property type="protein sequence ID" value="CAG8715120.1"/>
    <property type="molecule type" value="Genomic_DNA"/>
</dbReference>
<accession>A0A9N9NAB7</accession>